<sequence>MSESKMTYHDSNNSTDKPDIPDYEQDLANSKQKIKNTKVRKRIDELLEEKRLKQLLDASDDWDI</sequence>
<feature type="region of interest" description="Disordered" evidence="1">
    <location>
        <begin position="1"/>
        <end position="39"/>
    </location>
</feature>
<protein>
    <submittedName>
        <fullName evidence="2">Uncharacterized protein</fullName>
    </submittedName>
</protein>
<dbReference type="RefSeq" id="WP_116006838.1">
    <property type="nucleotide sequence ID" value="NZ_QUOU01000001.1"/>
</dbReference>
<evidence type="ECO:0000313" key="3">
    <source>
        <dbReference type="Proteomes" id="UP000256478"/>
    </source>
</evidence>
<feature type="compositionally biased region" description="Polar residues" evidence="1">
    <location>
        <begin position="1"/>
        <end position="15"/>
    </location>
</feature>
<comment type="caution">
    <text evidence="2">The sequence shown here is derived from an EMBL/GenBank/DDBJ whole genome shotgun (WGS) entry which is preliminary data.</text>
</comment>
<evidence type="ECO:0000313" key="2">
    <source>
        <dbReference type="EMBL" id="REL25712.1"/>
    </source>
</evidence>
<proteinExistence type="predicted"/>
<dbReference type="EMBL" id="QUOU01000001">
    <property type="protein sequence ID" value="REL25712.1"/>
    <property type="molecule type" value="Genomic_DNA"/>
</dbReference>
<dbReference type="NCBIfam" id="NF046101">
    <property type="entry name" value="PA3496_fam"/>
    <property type="match status" value="1"/>
</dbReference>
<organism evidence="2 3">
    <name type="scientific">Thalassotalea euphylliae</name>
    <dbReference type="NCBI Taxonomy" id="1655234"/>
    <lineage>
        <taxon>Bacteria</taxon>
        <taxon>Pseudomonadati</taxon>
        <taxon>Pseudomonadota</taxon>
        <taxon>Gammaproteobacteria</taxon>
        <taxon>Alteromonadales</taxon>
        <taxon>Colwelliaceae</taxon>
        <taxon>Thalassotalea</taxon>
    </lineage>
</organism>
<reference evidence="2 3" key="1">
    <citation type="submission" date="2018-08" db="EMBL/GenBank/DDBJ databases">
        <title>Thalassotalea euphylliae genome.</title>
        <authorList>
            <person name="Summers S."/>
            <person name="Rice S.A."/>
            <person name="Freckelton M.L."/>
            <person name="Nedved B.T."/>
            <person name="Hadfield M.G."/>
        </authorList>
    </citation>
    <scope>NUCLEOTIDE SEQUENCE [LARGE SCALE GENOMIC DNA]</scope>
    <source>
        <strain evidence="2 3">H1</strain>
    </source>
</reference>
<dbReference type="Proteomes" id="UP000256478">
    <property type="component" value="Unassembled WGS sequence"/>
</dbReference>
<accession>A0A3E0TNP9</accession>
<gene>
    <name evidence="2" type="ORF">DXX93_03520</name>
</gene>
<dbReference type="InterPro" id="IPR058059">
    <property type="entry name" value="PA3496-like"/>
</dbReference>
<dbReference type="AlphaFoldDB" id="A0A3E0TNP9"/>
<name>A0A3E0TNP9_9GAMM</name>
<evidence type="ECO:0000256" key="1">
    <source>
        <dbReference type="SAM" id="MobiDB-lite"/>
    </source>
</evidence>